<feature type="region of interest" description="Disordered" evidence="1">
    <location>
        <begin position="246"/>
        <end position="317"/>
    </location>
</feature>
<evidence type="ECO:0000256" key="2">
    <source>
        <dbReference type="SAM" id="Phobius"/>
    </source>
</evidence>
<keyword evidence="2" id="KW-0472">Membrane</keyword>
<dbReference type="HOGENOM" id="CLU_015159_0_0_1"/>
<dbReference type="AlphaFoldDB" id="A0A060S712"/>
<comment type="caution">
    <text evidence="3">The sequence shown here is derived from an EMBL/GenBank/DDBJ whole genome shotgun (WGS) entry which is preliminary data.</text>
</comment>
<feature type="compositionally biased region" description="Basic and acidic residues" evidence="1">
    <location>
        <begin position="264"/>
        <end position="280"/>
    </location>
</feature>
<dbReference type="InterPro" id="IPR008984">
    <property type="entry name" value="SMAD_FHA_dom_sf"/>
</dbReference>
<dbReference type="EMBL" id="CCBP010000070">
    <property type="protein sequence ID" value="CDO70160.1"/>
    <property type="molecule type" value="Genomic_DNA"/>
</dbReference>
<keyword evidence="2" id="KW-1133">Transmembrane helix</keyword>
<proteinExistence type="predicted"/>
<keyword evidence="2" id="KW-0812">Transmembrane</keyword>
<sequence length="596" mass="64183">MLIGVVEGIVLHVDECGEQPAEVLSYSKSASRTISVGRKSSSGRVVPEDAGRALFRCPVVYLIDLHSHHGTYLLRSGELASTLLQPEVPTVLADGDLITFGKSVGRDLYLVRPIVARVQLIFGRDVSPRAPSPLPKSLTTDVPSRPDKVARSTSGRYGVFPPSPVYSPAVSDGEPDVQEISPPYPPSHPAPSLENRAPISTSASSQSGRLRLLQSFLPPIHWNSHQGSENHDDSFLEGGQAVSPAELDEEDMDLSSSRSASPAEEGRDADVTYTAPHDEPPVIGAWPRTPGDASESSDDSAEHDAVRTPERVGMPCSGVVPSEVIEISDDEYGTPFVPARSASALDFVVEDVEEFVQGNAGIDLPDFGSMKETAFPQVEHVIETSSRLHELTNGVDVRELEACIPEETTEILTKARLNSLDGQMIDTRDRLSVRDDQLSNIQIRLDGLGSLVTDLQERRTFVEHEATRVDDLLRDINVAKEMLREACDLQKEVRMQMAAELEAIKALRVEATAAVAEAKAVASAVAVDAEATKSLKRKRDDMDGAISSDAAVPDSRAIARQPSKRRRTAFIVATVVHTAAAASMGAVAAWAALAFS</sequence>
<organism evidence="3 4">
    <name type="scientific">Pycnoporus cinnabarinus</name>
    <name type="common">Cinnabar-red polypore</name>
    <name type="synonym">Trametes cinnabarina</name>
    <dbReference type="NCBI Taxonomy" id="5643"/>
    <lineage>
        <taxon>Eukaryota</taxon>
        <taxon>Fungi</taxon>
        <taxon>Dikarya</taxon>
        <taxon>Basidiomycota</taxon>
        <taxon>Agaricomycotina</taxon>
        <taxon>Agaricomycetes</taxon>
        <taxon>Polyporales</taxon>
        <taxon>Polyporaceae</taxon>
        <taxon>Trametes</taxon>
    </lineage>
</organism>
<dbReference type="STRING" id="5643.A0A060S712"/>
<keyword evidence="4" id="KW-1185">Reference proteome</keyword>
<evidence type="ECO:0000313" key="4">
    <source>
        <dbReference type="Proteomes" id="UP000029665"/>
    </source>
</evidence>
<dbReference type="SUPFAM" id="SSF49879">
    <property type="entry name" value="SMAD/FHA domain"/>
    <property type="match status" value="1"/>
</dbReference>
<dbReference type="OMA" id="TDLHSHH"/>
<gene>
    <name evidence="3" type="ORF">BN946_scf185009.g11</name>
</gene>
<name>A0A060S712_PYCCI</name>
<evidence type="ECO:0000313" key="3">
    <source>
        <dbReference type="EMBL" id="CDO70160.1"/>
    </source>
</evidence>
<dbReference type="Gene3D" id="2.60.200.20">
    <property type="match status" value="1"/>
</dbReference>
<accession>A0A060S712</accession>
<reference evidence="3" key="1">
    <citation type="submission" date="2014-01" db="EMBL/GenBank/DDBJ databases">
        <title>The genome of the white-rot fungus Pycnoporus cinnabarinus: a basidiomycete model with a versatile arsenal for lignocellulosic biomass breakdown.</title>
        <authorList>
            <person name="Levasseur A."/>
            <person name="Lomascolo A."/>
            <person name="Ruiz-Duenas F.J."/>
            <person name="Uzan E."/>
            <person name="Piumi F."/>
            <person name="Kues U."/>
            <person name="Ram A.F.J."/>
            <person name="Murat C."/>
            <person name="Haon M."/>
            <person name="Benoit I."/>
            <person name="Arfi Y."/>
            <person name="Chevret D."/>
            <person name="Drula E."/>
            <person name="Kwon M.J."/>
            <person name="Gouret P."/>
            <person name="Lesage-Meessen L."/>
            <person name="Lombard V."/>
            <person name="Mariette J."/>
            <person name="Noirot C."/>
            <person name="Park J."/>
            <person name="Patyshakuliyeva A."/>
            <person name="Wieneger R.A.B."/>
            <person name="Wosten H.A.B."/>
            <person name="Martin F."/>
            <person name="Coutinho P.M."/>
            <person name="de Vries R."/>
            <person name="Martinez A.T."/>
            <person name="Klopp C."/>
            <person name="Pontarotti P."/>
            <person name="Henrissat B."/>
            <person name="Record E."/>
        </authorList>
    </citation>
    <scope>NUCLEOTIDE SEQUENCE [LARGE SCALE GENOMIC DNA]</scope>
    <source>
        <strain evidence="3">BRFM137</strain>
    </source>
</reference>
<evidence type="ECO:0008006" key="5">
    <source>
        <dbReference type="Google" id="ProtNLM"/>
    </source>
</evidence>
<feature type="region of interest" description="Disordered" evidence="1">
    <location>
        <begin position="131"/>
        <end position="206"/>
    </location>
</feature>
<dbReference type="Proteomes" id="UP000029665">
    <property type="component" value="Unassembled WGS sequence"/>
</dbReference>
<dbReference type="OrthoDB" id="4096268at2759"/>
<protein>
    <recommendedName>
        <fullName evidence="5">FHA domain-containing protein</fullName>
    </recommendedName>
</protein>
<feature type="transmembrane region" description="Helical" evidence="2">
    <location>
        <begin position="569"/>
        <end position="593"/>
    </location>
</feature>
<evidence type="ECO:0000256" key="1">
    <source>
        <dbReference type="SAM" id="MobiDB-lite"/>
    </source>
</evidence>
<feature type="compositionally biased region" description="Basic and acidic residues" evidence="1">
    <location>
        <begin position="300"/>
        <end position="310"/>
    </location>
</feature>